<dbReference type="EMBL" id="SRQM01000215">
    <property type="protein sequence ID" value="KAG6115606.1"/>
    <property type="molecule type" value="Genomic_DNA"/>
</dbReference>
<name>A0A9P7Q406_9HYPO</name>
<evidence type="ECO:0000313" key="3">
    <source>
        <dbReference type="Proteomes" id="UP000732380"/>
    </source>
</evidence>
<dbReference type="Proteomes" id="UP000732380">
    <property type="component" value="Unassembled WGS sequence"/>
</dbReference>
<organism evidence="2 3">
    <name type="scientific">Claviceps humidiphila</name>
    <dbReference type="NCBI Taxonomy" id="1294629"/>
    <lineage>
        <taxon>Eukaryota</taxon>
        <taxon>Fungi</taxon>
        <taxon>Dikarya</taxon>
        <taxon>Ascomycota</taxon>
        <taxon>Pezizomycotina</taxon>
        <taxon>Sordariomycetes</taxon>
        <taxon>Hypocreomycetidae</taxon>
        <taxon>Hypocreales</taxon>
        <taxon>Clavicipitaceae</taxon>
        <taxon>Claviceps</taxon>
    </lineage>
</organism>
<feature type="region of interest" description="Disordered" evidence="1">
    <location>
        <begin position="485"/>
        <end position="506"/>
    </location>
</feature>
<dbReference type="CDD" id="cd22997">
    <property type="entry name" value="GT_LH"/>
    <property type="match status" value="1"/>
</dbReference>
<feature type="compositionally biased region" description="Acidic residues" evidence="1">
    <location>
        <begin position="492"/>
        <end position="506"/>
    </location>
</feature>
<gene>
    <name evidence="2" type="ORF">E4U13_002611</name>
</gene>
<comment type="caution">
    <text evidence="2">The sequence shown here is derived from an EMBL/GenBank/DDBJ whole genome shotgun (WGS) entry which is preliminary data.</text>
</comment>
<dbReference type="PANTHER" id="PTHR36587">
    <property type="entry name" value="EXPRESSION SITE-ASSOCIATED GENE 3 (ESAG3)-LIKE PROTEIN"/>
    <property type="match status" value="1"/>
</dbReference>
<dbReference type="PANTHER" id="PTHR36587:SF2">
    <property type="entry name" value="EXPRESSION SITE-ASSOCIATED GENE 3 (ESAG3)-LIKE PROTEIN"/>
    <property type="match status" value="1"/>
</dbReference>
<protein>
    <submittedName>
        <fullName evidence="2">Uncharacterized protein</fullName>
    </submittedName>
</protein>
<evidence type="ECO:0000313" key="2">
    <source>
        <dbReference type="EMBL" id="KAG6115606.1"/>
    </source>
</evidence>
<keyword evidence="3" id="KW-1185">Reference proteome</keyword>
<evidence type="ECO:0000256" key="1">
    <source>
        <dbReference type="SAM" id="MobiDB-lite"/>
    </source>
</evidence>
<feature type="region of interest" description="Disordered" evidence="1">
    <location>
        <begin position="42"/>
        <end position="70"/>
    </location>
</feature>
<accession>A0A9P7Q406</accession>
<dbReference type="AlphaFoldDB" id="A0A9P7Q406"/>
<sequence length="535" mass="59903">MAAIASVRRNLVVAACLSLLLVGFWCIGSPFDMERSGMAIPSQTSQAEQVAKDDMLPPPPLSKRPGTPVSGPKTSRLHFLIPASQSNLQFCYNLASAGANRYPIPTLLGWNGEGEFDAAVTHLAKLRALKNYLDSLNAAEEADDLVMVVDGYDIIHQLPPEIIIERYFEVAAKANAHLAQRMGLPVKYILSRGMQQSVFFGPDKVCWPPDESAARCWAAPDSTLGKDSFGPSRGGDDIFTTDPRWLNSGTIIGPVADLTKVINAVMREISTTYDPRFWQANSDQYYLSNIWGRQEYWRNQTFVGKSEALELSPTVERIIPEKETDNQETELHMAIEYESSLFQTKAGNELYLGYMQYNLADQSANVNIDLFGKGQSFRPYPIRMPDNVRTALINLYNSVPDAHPGASAESWLQLAHLGTNFVTKHIYGLWHCTGGKEALDGEYTKMWFYPFVKSLLRETVKSWKRNDPMSTKLIDGRRWIAKRSFPKRGTSDDDNDAEEYGGAWSDEDGEPFVTWKEMCGHHEGTLFWGQQATGL</sequence>
<reference evidence="2 3" key="1">
    <citation type="journal article" date="2020" name="bioRxiv">
        <title>Whole genome comparisons of ergot fungi reveals the divergence and evolution of species within the genus Claviceps are the result of varying mechanisms driving genome evolution and host range expansion.</title>
        <authorList>
            <person name="Wyka S.A."/>
            <person name="Mondo S.J."/>
            <person name="Liu M."/>
            <person name="Dettman J."/>
            <person name="Nalam V."/>
            <person name="Broders K.D."/>
        </authorList>
    </citation>
    <scope>NUCLEOTIDE SEQUENCE [LARGE SCALE GENOMIC DNA]</scope>
    <source>
        <strain evidence="2 3">LM576</strain>
    </source>
</reference>
<proteinExistence type="predicted"/>